<evidence type="ECO:0000259" key="7">
    <source>
        <dbReference type="Pfam" id="PF21981"/>
    </source>
</evidence>
<dbReference type="Pfam" id="PF02631">
    <property type="entry name" value="RecX_HTH2"/>
    <property type="match status" value="1"/>
</dbReference>
<keyword evidence="4 5" id="KW-0963">Cytoplasm</keyword>
<dbReference type="InterPro" id="IPR003783">
    <property type="entry name" value="Regulatory_RecX"/>
</dbReference>
<evidence type="ECO:0000256" key="4">
    <source>
        <dbReference type="ARBA" id="ARBA00022490"/>
    </source>
</evidence>
<comment type="function">
    <text evidence="5">Modulates RecA activity.</text>
</comment>
<sequence>MNKPLRYAMNVLSVRDYSEVEIRRKCAAYLYKSESAEDEVDEATAKATAKAAAEDVEAAIAYCKEHGWLDDARYARRYISSRSRKGYGVQRIKMELNQKGIDKTTLATALNESDIDWCALAKSVVERKFGHPLSDEWKDKVKHQRYLLYRGFFHEEIQSIYTNFSD</sequence>
<dbReference type="Pfam" id="PF21981">
    <property type="entry name" value="RecX_HTH3"/>
    <property type="match status" value="1"/>
</dbReference>
<evidence type="ECO:0000259" key="6">
    <source>
        <dbReference type="Pfam" id="PF02631"/>
    </source>
</evidence>
<dbReference type="InterPro" id="IPR036388">
    <property type="entry name" value="WH-like_DNA-bd_sf"/>
</dbReference>
<dbReference type="AlphaFoldDB" id="A0AAN0KBP6"/>
<feature type="domain" description="RecX second three-helical" evidence="6">
    <location>
        <begin position="70"/>
        <end position="110"/>
    </location>
</feature>
<evidence type="ECO:0000256" key="5">
    <source>
        <dbReference type="HAMAP-Rule" id="MF_01114"/>
    </source>
</evidence>
<evidence type="ECO:0000256" key="3">
    <source>
        <dbReference type="ARBA" id="ARBA00018111"/>
    </source>
</evidence>
<dbReference type="Gene3D" id="1.10.10.10">
    <property type="entry name" value="Winged helix-like DNA-binding domain superfamily/Winged helix DNA-binding domain"/>
    <property type="match status" value="3"/>
</dbReference>
<comment type="subcellular location">
    <subcellularLocation>
        <location evidence="1 5">Cytoplasm</location>
    </subcellularLocation>
</comment>
<gene>
    <name evidence="5 8" type="primary">recX</name>
    <name evidence="8" type="ORF">PEC302110_29640</name>
</gene>
<dbReference type="NCBIfam" id="NF001053">
    <property type="entry name" value="PRK00117.1-3"/>
    <property type="match status" value="1"/>
</dbReference>
<name>A0AAN0KBP6_9GAMM</name>
<organism evidence="8 9">
    <name type="scientific">Pectobacterium araliae</name>
    <dbReference type="NCBI Taxonomy" id="3073862"/>
    <lineage>
        <taxon>Bacteria</taxon>
        <taxon>Pseudomonadati</taxon>
        <taxon>Pseudomonadota</taxon>
        <taxon>Gammaproteobacteria</taxon>
        <taxon>Enterobacterales</taxon>
        <taxon>Pectobacteriaceae</taxon>
        <taxon>Pectobacterium</taxon>
    </lineage>
</organism>
<dbReference type="InterPro" id="IPR053925">
    <property type="entry name" value="RecX_HTH_3rd"/>
</dbReference>
<dbReference type="GO" id="GO:0005737">
    <property type="term" value="C:cytoplasm"/>
    <property type="evidence" value="ECO:0007669"/>
    <property type="project" value="UniProtKB-SubCell"/>
</dbReference>
<evidence type="ECO:0000256" key="2">
    <source>
        <dbReference type="ARBA" id="ARBA00009695"/>
    </source>
</evidence>
<keyword evidence="9" id="KW-1185">Reference proteome</keyword>
<proteinExistence type="inferred from homology"/>
<dbReference type="RefSeq" id="WP_261850063.1">
    <property type="nucleotide sequence ID" value="NZ_AP028908.1"/>
</dbReference>
<comment type="similarity">
    <text evidence="2 5">Belongs to the RecX family.</text>
</comment>
<feature type="domain" description="RecX third three-helical" evidence="7">
    <location>
        <begin position="118"/>
        <end position="159"/>
    </location>
</feature>
<dbReference type="GO" id="GO:0006282">
    <property type="term" value="P:regulation of DNA repair"/>
    <property type="evidence" value="ECO:0007669"/>
    <property type="project" value="UniProtKB-UniRule"/>
</dbReference>
<reference evidence="9" key="1">
    <citation type="journal article" date="2024" name="Int. J. Syst. Evol. Microbiol.">
        <title>Pectobacterium araliae sp. nov., a pathogen causing bacterial soft rot of Japanese angelica tree in Japan.</title>
        <authorList>
            <person name="Sawada H."/>
            <person name="Someya N."/>
            <person name="Morohoshi T."/>
            <person name="Ono M."/>
            <person name="Satou M."/>
        </authorList>
    </citation>
    <scope>NUCLEOTIDE SEQUENCE [LARGE SCALE GENOMIC DNA]</scope>
    <source>
        <strain evidence="9">MAFF 302110</strain>
    </source>
</reference>
<evidence type="ECO:0000313" key="8">
    <source>
        <dbReference type="EMBL" id="BES85867.1"/>
    </source>
</evidence>
<dbReference type="Proteomes" id="UP001377830">
    <property type="component" value="Chromosome"/>
</dbReference>
<dbReference type="PANTHER" id="PTHR33602:SF1">
    <property type="entry name" value="REGULATORY PROTEIN RECX FAMILY PROTEIN"/>
    <property type="match status" value="1"/>
</dbReference>
<protein>
    <recommendedName>
        <fullName evidence="3 5">Regulatory protein RecX</fullName>
    </recommendedName>
</protein>
<evidence type="ECO:0000256" key="1">
    <source>
        <dbReference type="ARBA" id="ARBA00004496"/>
    </source>
</evidence>
<evidence type="ECO:0000313" key="9">
    <source>
        <dbReference type="Proteomes" id="UP001377830"/>
    </source>
</evidence>
<dbReference type="KEGG" id="parl:PEC302110_29640"/>
<accession>A0AAN0KBP6</accession>
<dbReference type="HAMAP" id="MF_01114">
    <property type="entry name" value="RecX"/>
    <property type="match status" value="1"/>
</dbReference>
<dbReference type="EMBL" id="AP028908">
    <property type="protein sequence ID" value="BES85867.1"/>
    <property type="molecule type" value="Genomic_DNA"/>
</dbReference>
<dbReference type="InterPro" id="IPR053924">
    <property type="entry name" value="RecX_HTH_2nd"/>
</dbReference>
<dbReference type="PANTHER" id="PTHR33602">
    <property type="entry name" value="REGULATORY PROTEIN RECX FAMILY PROTEIN"/>
    <property type="match status" value="1"/>
</dbReference>